<evidence type="ECO:0008006" key="3">
    <source>
        <dbReference type="Google" id="ProtNLM"/>
    </source>
</evidence>
<dbReference type="Proteomes" id="UP001157156">
    <property type="component" value="Unassembled WGS sequence"/>
</dbReference>
<comment type="caution">
    <text evidence="1">The sequence shown here is derived from an EMBL/GenBank/DDBJ whole genome shotgun (WGS) entry which is preliminary data.</text>
</comment>
<protein>
    <recommendedName>
        <fullName evidence="3">GIY-YIG nuclease family protein</fullName>
    </recommendedName>
</protein>
<keyword evidence="2" id="KW-1185">Reference proteome</keyword>
<name>A0ABQ6EL72_9VIBR</name>
<evidence type="ECO:0000313" key="1">
    <source>
        <dbReference type="EMBL" id="GLT13882.1"/>
    </source>
</evidence>
<evidence type="ECO:0000313" key="2">
    <source>
        <dbReference type="Proteomes" id="UP001157156"/>
    </source>
</evidence>
<dbReference type="EMBL" id="BSPV01000003">
    <property type="protein sequence ID" value="GLT13882.1"/>
    <property type="molecule type" value="Genomic_DNA"/>
</dbReference>
<proteinExistence type="predicted"/>
<gene>
    <name evidence="1" type="ORF">GCM10007931_08560</name>
</gene>
<reference evidence="2" key="1">
    <citation type="journal article" date="2019" name="Int. J. Syst. Evol. Microbiol.">
        <title>The Global Catalogue of Microorganisms (GCM) 10K type strain sequencing project: providing services to taxonomists for standard genome sequencing and annotation.</title>
        <authorList>
            <consortium name="The Broad Institute Genomics Platform"/>
            <consortium name="The Broad Institute Genome Sequencing Center for Infectious Disease"/>
            <person name="Wu L."/>
            <person name="Ma J."/>
        </authorList>
    </citation>
    <scope>NUCLEOTIDE SEQUENCE [LARGE SCALE GENOMIC DNA]</scope>
    <source>
        <strain evidence="2">NBRC 111146</strain>
    </source>
</reference>
<sequence>MVKFIMKRKYNNYYHVYILCSRSDEYMVKVGKSNNLKRAPKLNDYGYAGITDWEQKVTLHVDSNEGALALESMINVKLTKQGYLLPKIMWDDLLKPGRRVGATECYNCHIDYAVKVGVEMAEVYEKYVK</sequence>
<organism evidence="1 2">
    <name type="scientific">Vibrio algivorus</name>
    <dbReference type="NCBI Taxonomy" id="1667024"/>
    <lineage>
        <taxon>Bacteria</taxon>
        <taxon>Pseudomonadati</taxon>
        <taxon>Pseudomonadota</taxon>
        <taxon>Gammaproteobacteria</taxon>
        <taxon>Vibrionales</taxon>
        <taxon>Vibrionaceae</taxon>
        <taxon>Vibrio</taxon>
    </lineage>
</organism>
<accession>A0ABQ6EL72</accession>